<dbReference type="GO" id="GO:0008410">
    <property type="term" value="F:CoA-transferase activity"/>
    <property type="evidence" value="ECO:0007669"/>
    <property type="project" value="TreeGrafter"/>
</dbReference>
<dbReference type="InterPro" id="IPR050483">
    <property type="entry name" value="CoA-transferase_III_domain"/>
</dbReference>
<dbReference type="PATRIC" id="fig|582475.4.peg.3524"/>
<dbReference type="SUPFAM" id="SSF89796">
    <property type="entry name" value="CoA-transferase family III (CaiB/BaiF)"/>
    <property type="match status" value="1"/>
</dbReference>
<dbReference type="RefSeq" id="WP_049668668.1">
    <property type="nucleotide sequence ID" value="NZ_LFXJ01000010.1"/>
</dbReference>
<dbReference type="Gene3D" id="3.40.50.10540">
    <property type="entry name" value="Crotonobetainyl-coa:carnitine coa-transferase, domain 1"/>
    <property type="match status" value="1"/>
</dbReference>
<evidence type="ECO:0000313" key="2">
    <source>
        <dbReference type="EMBL" id="KMY29767.1"/>
    </source>
</evidence>
<dbReference type="InterPro" id="IPR023606">
    <property type="entry name" value="CoA-Trfase_III_dom_1_sf"/>
</dbReference>
<dbReference type="Gene3D" id="3.30.1540.10">
    <property type="entry name" value="formyl-coa transferase, domain 3"/>
    <property type="match status" value="1"/>
</dbReference>
<evidence type="ECO:0000313" key="3">
    <source>
        <dbReference type="Proteomes" id="UP000037326"/>
    </source>
</evidence>
<dbReference type="PANTHER" id="PTHR48207:SF3">
    <property type="entry name" value="SUCCINATE--HYDROXYMETHYLGLUTARATE COA-TRANSFERASE"/>
    <property type="match status" value="1"/>
</dbReference>
<dbReference type="Pfam" id="PF02515">
    <property type="entry name" value="CoA_transf_3"/>
    <property type="match status" value="1"/>
</dbReference>
<comment type="caution">
    <text evidence="2">The sequence shown here is derived from an EMBL/GenBank/DDBJ whole genome shotgun (WGS) entry which is preliminary data.</text>
</comment>
<protein>
    <submittedName>
        <fullName evidence="2">CoA-transferase</fullName>
    </submittedName>
</protein>
<name>A0A0K9F6C5_9BACI</name>
<reference evidence="3" key="1">
    <citation type="submission" date="2015-07" db="EMBL/GenBank/DDBJ databases">
        <authorList>
            <consortium name="Consortium for Microbial Forensics and Genomics (microFORGE)"/>
            <person name="Knight B.M."/>
            <person name="Roberts D.P."/>
            <person name="Lin D."/>
            <person name="Hari K."/>
            <person name="Fletcher J."/>
            <person name="Melcher U."/>
            <person name="Blagden T."/>
            <person name="Winegar R.A."/>
        </authorList>
    </citation>
    <scope>NUCLEOTIDE SEQUENCE [LARGE SCALE GENOMIC DNA]</scope>
    <source>
        <strain evidence="3">DSM 23493</strain>
    </source>
</reference>
<dbReference type="OrthoDB" id="9797653at2"/>
<dbReference type="Proteomes" id="UP000037326">
    <property type="component" value="Unassembled WGS sequence"/>
</dbReference>
<organism evidence="2 3">
    <name type="scientific">Lysinibacillus xylanilyticus</name>
    <dbReference type="NCBI Taxonomy" id="582475"/>
    <lineage>
        <taxon>Bacteria</taxon>
        <taxon>Bacillati</taxon>
        <taxon>Bacillota</taxon>
        <taxon>Bacilli</taxon>
        <taxon>Bacillales</taxon>
        <taxon>Bacillaceae</taxon>
        <taxon>Lysinibacillus</taxon>
    </lineage>
</organism>
<sequence>MQPLENIRVLDLSRVYAAPAGSMMLADLGAEVIRIEHPDGSDSMRDWGPFVNGQSTYYLCANRNKKSITLDLKTIDGREKFKELVQDADVVLENFKTGDMERMGLSYEELSKVNSRIIYCAVTGFGQTGPLAHEPGFDPVIQAMSGLMHVTGSTEGEATKVGVPIADILTSNYVVISILAALRMRDQTNTGQFIDLALLDVQMSSLANVASAYLNTGFISERLGNRHNNVAPYQVFNCEDGPLMICVGTDGQFKKFCTMLKREEWANDPRFITNTMRKQHEVELVRMITDITMTKTRDEWITLLQQYKIPGGRVNTIAEALEQPQFMARDMIGEIEHEQFGTVRFIKSPLKFSDLDIQYKSAPPILGEHTNEFQKSSLQK</sequence>
<evidence type="ECO:0000256" key="1">
    <source>
        <dbReference type="ARBA" id="ARBA00022679"/>
    </source>
</evidence>
<dbReference type="InterPro" id="IPR044855">
    <property type="entry name" value="CoA-Trfase_III_dom3_sf"/>
</dbReference>
<proteinExistence type="predicted"/>
<dbReference type="PANTHER" id="PTHR48207">
    <property type="entry name" value="SUCCINATE--HYDROXYMETHYLGLUTARATE COA-TRANSFERASE"/>
    <property type="match status" value="1"/>
</dbReference>
<dbReference type="AlphaFoldDB" id="A0A0K9F6C5"/>
<dbReference type="InterPro" id="IPR003673">
    <property type="entry name" value="CoA-Trfase_fam_III"/>
</dbReference>
<keyword evidence="1 2" id="KW-0808">Transferase</keyword>
<dbReference type="EMBL" id="LFXJ01000010">
    <property type="protein sequence ID" value="KMY29767.1"/>
    <property type="molecule type" value="Genomic_DNA"/>
</dbReference>
<accession>A0A0K9F6C5</accession>
<gene>
    <name evidence="2" type="ORF">ACZ11_22040</name>
</gene>
<dbReference type="GeneID" id="96600894"/>